<dbReference type="InterPro" id="IPR022137">
    <property type="entry name" value="Znf_prot_DUF3669"/>
</dbReference>
<reference evidence="2 3" key="1">
    <citation type="submission" date="2017-02" db="EMBL/GenBank/DDBJ databases">
        <title>Genomes of Trichoderma spp. with biocontrol activity.</title>
        <authorList>
            <person name="Gardiner D."/>
            <person name="Kazan K."/>
            <person name="Vos C."/>
            <person name="Harvey P."/>
        </authorList>
    </citation>
    <scope>NUCLEOTIDE SEQUENCE [LARGE SCALE GENOMIC DNA]</scope>
    <source>
        <strain evidence="2 3">Tr1</strain>
    </source>
</reference>
<comment type="caution">
    <text evidence="2">The sequence shown here is derived from an EMBL/GenBank/DDBJ whole genome shotgun (WGS) entry which is preliminary data.</text>
</comment>
<dbReference type="Proteomes" id="UP000236290">
    <property type="component" value="Unassembled WGS sequence"/>
</dbReference>
<protein>
    <recommendedName>
        <fullName evidence="1">DUF3669 domain-containing protein</fullName>
    </recommendedName>
</protein>
<evidence type="ECO:0000313" key="3">
    <source>
        <dbReference type="Proteomes" id="UP000236290"/>
    </source>
</evidence>
<evidence type="ECO:0000259" key="1">
    <source>
        <dbReference type="Pfam" id="PF12417"/>
    </source>
</evidence>
<dbReference type="PANTHER" id="PTHR40780:SF2">
    <property type="entry name" value="DUF3669 DOMAIN-CONTAINING PROTEIN"/>
    <property type="match status" value="1"/>
</dbReference>
<accession>A0A2K0U026</accession>
<dbReference type="EMBL" id="MTYI01000138">
    <property type="protein sequence ID" value="PNP51139.1"/>
    <property type="molecule type" value="Genomic_DNA"/>
</dbReference>
<dbReference type="PANTHER" id="PTHR40780">
    <property type="entry name" value="DUF3669 DOMAIN-CONTAINING PROTEIN"/>
    <property type="match status" value="1"/>
</dbReference>
<dbReference type="Pfam" id="PF12417">
    <property type="entry name" value="DUF3669"/>
    <property type="match status" value="1"/>
</dbReference>
<dbReference type="AlphaFoldDB" id="A0A2K0U026"/>
<evidence type="ECO:0000313" key="2">
    <source>
        <dbReference type="EMBL" id="PNP51139.1"/>
    </source>
</evidence>
<organism evidence="2 3">
    <name type="scientific">Trichoderma harzianum</name>
    <name type="common">Hypocrea lixii</name>
    <dbReference type="NCBI Taxonomy" id="5544"/>
    <lineage>
        <taxon>Eukaryota</taxon>
        <taxon>Fungi</taxon>
        <taxon>Dikarya</taxon>
        <taxon>Ascomycota</taxon>
        <taxon>Pezizomycotina</taxon>
        <taxon>Sordariomycetes</taxon>
        <taxon>Hypocreomycetidae</taxon>
        <taxon>Hypocreales</taxon>
        <taxon>Hypocreaceae</taxon>
        <taxon>Trichoderma</taxon>
    </lineage>
</organism>
<gene>
    <name evidence="2" type="ORF">THARTR1_08201</name>
</gene>
<name>A0A2K0U026_TRIHA</name>
<feature type="domain" description="DUF3669" evidence="1">
    <location>
        <begin position="285"/>
        <end position="346"/>
    </location>
</feature>
<dbReference type="OrthoDB" id="2993351at2759"/>
<sequence length="379" mass="43374">MDSFPLWHTSVTAPAESSINRLASRLLLFAVSTMDRIRDIIFTPPPVDKKQKTRRSTLMSRCLCSTISAFWAHAHLLAQTDKAWIYVANMPPFRVTKMSRNTKRIFREYKIHSNVDATFKAMSKHLTMHGFDVDLPFVPECSGFYPNISSSPCSETFKHLNGFPADASGYFMEYIRPLNEHHTKYLIKRYLTHSAQGQALSTCQSKHFLAKVYLGDTKPLSDPWNTDMHDRPAYLDHLLAERVEVSYLAASMGATLAILHWSCGVDARGVEFVLGRDTRGHVQFWLIDFADCATFPKTPEAVVTQLVDAVMENEPFWPRFINIQALRKLWACFRDAYLEMSDFIMTDAMIDYDNDSLRALPYLFMMELEKIRGSGQLLA</sequence>
<proteinExistence type="predicted"/>